<name>A0A1F5EI32_9BACT</name>
<proteinExistence type="inferred from homology"/>
<dbReference type="Pfam" id="PF02491">
    <property type="entry name" value="SHS2_FTSA"/>
    <property type="match status" value="1"/>
</dbReference>
<dbReference type="InterPro" id="IPR003494">
    <property type="entry name" value="SHS2_FtsA"/>
</dbReference>
<evidence type="ECO:0000256" key="5">
    <source>
        <dbReference type="HAMAP-Rule" id="MF_02033"/>
    </source>
</evidence>
<dbReference type="EMBL" id="MFAC01000013">
    <property type="protein sequence ID" value="OGD67089.1"/>
    <property type="molecule type" value="Genomic_DNA"/>
</dbReference>
<dbReference type="SUPFAM" id="SSF53067">
    <property type="entry name" value="Actin-like ATPase domain"/>
    <property type="match status" value="2"/>
</dbReference>
<comment type="subcellular location">
    <subcellularLocation>
        <location evidence="5">Cell membrane</location>
        <topology evidence="5">Peripheral membrane protein</topology>
        <orientation evidence="5">Cytoplasmic side</orientation>
    </subcellularLocation>
    <text evidence="5">Localizes to the Z ring in an FtsZ-dependent manner. Targeted to the membrane through a conserved C-terminal amphipathic helix.</text>
</comment>
<dbReference type="GO" id="GO:0043093">
    <property type="term" value="P:FtsZ-dependent cytokinesis"/>
    <property type="evidence" value="ECO:0007669"/>
    <property type="project" value="UniProtKB-UniRule"/>
</dbReference>
<gene>
    <name evidence="5" type="primary">ftsA</name>
    <name evidence="7" type="ORF">A2Z61_01300</name>
</gene>
<dbReference type="InterPro" id="IPR050696">
    <property type="entry name" value="FtsA/MreB"/>
</dbReference>
<dbReference type="AlphaFoldDB" id="A0A1F5EI32"/>
<protein>
    <recommendedName>
        <fullName evidence="5">Cell division protein FtsA</fullName>
    </recommendedName>
</protein>
<keyword evidence="2 5" id="KW-0132">Cell division</keyword>
<organism evidence="7 8">
    <name type="scientific">Candidatus Campbellbacteria bacterium RIFCSPLOWO2_02_35_12</name>
    <dbReference type="NCBI Taxonomy" id="1797580"/>
    <lineage>
        <taxon>Bacteria</taxon>
        <taxon>Candidatus Campbelliibacteriota</taxon>
    </lineage>
</organism>
<evidence type="ECO:0000256" key="2">
    <source>
        <dbReference type="ARBA" id="ARBA00022618"/>
    </source>
</evidence>
<comment type="caution">
    <text evidence="7">The sequence shown here is derived from an EMBL/GenBank/DDBJ whole genome shotgun (WGS) entry which is preliminary data.</text>
</comment>
<dbReference type="InterPro" id="IPR020823">
    <property type="entry name" value="Cell_div_FtsA"/>
</dbReference>
<evidence type="ECO:0000256" key="3">
    <source>
        <dbReference type="ARBA" id="ARBA00023136"/>
    </source>
</evidence>
<keyword evidence="3 5" id="KW-0472">Membrane</keyword>
<accession>A0A1F5EI32</accession>
<dbReference type="GO" id="GO:0009898">
    <property type="term" value="C:cytoplasmic side of plasma membrane"/>
    <property type="evidence" value="ECO:0007669"/>
    <property type="project" value="UniProtKB-UniRule"/>
</dbReference>
<comment type="similarity">
    <text evidence="5">Belongs to the FtsA/MreB family.</text>
</comment>
<sequence>MTRNITTGIDIGTYQIKVVVTKNDKNTRTPKIIGAGFAQSKGLRHGYIINSTDTIHSINTAIEQAEKSSGVKIKKAFISIGGVGLEEVYSKGSAVISRADSEITDLDIEKAIRDSEKKVEQKIINRKILHEIPISYKIDGQIALGKPQGMKGSKIEAEILFITCLERHLNDLIAAIEETGIIVEDVMASPLAGSFVTLSRAQKIAGSILANIGAETVSIVVFENNIPISLKVFSIGSTDITNDIALGLKIPLEDAERIKIGLLSGIDFPRKKLDEIITARLSDIFELIEVHLKKIGKNGLLPAGIIITGGGSGIATIEDIARAILKLPSKIALRDSGESAVFGQMREQVKDSSWAVAYGLCIWGVSTEDESIGIKIAKETSGNVIRWIKRFLP</sequence>
<keyword evidence="4 5" id="KW-0131">Cell cycle</keyword>
<dbReference type="NCBIfam" id="TIGR01174">
    <property type="entry name" value="ftsA"/>
    <property type="match status" value="1"/>
</dbReference>
<evidence type="ECO:0000256" key="4">
    <source>
        <dbReference type="ARBA" id="ARBA00023306"/>
    </source>
</evidence>
<comment type="subunit">
    <text evidence="5">Self-interacts. Interacts with FtsZ.</text>
</comment>
<keyword evidence="1 5" id="KW-1003">Cell membrane</keyword>
<dbReference type="InterPro" id="IPR043129">
    <property type="entry name" value="ATPase_NBD"/>
</dbReference>
<dbReference type="Gene3D" id="3.30.420.40">
    <property type="match status" value="3"/>
</dbReference>
<comment type="function">
    <text evidence="5">Cell division protein that is involved in the assembly of the Z ring. May serve as a membrane anchor for the Z ring.</text>
</comment>
<dbReference type="Gene3D" id="3.30.1490.110">
    <property type="match status" value="1"/>
</dbReference>
<dbReference type="HAMAP" id="MF_02033">
    <property type="entry name" value="FtsA"/>
    <property type="match status" value="1"/>
</dbReference>
<dbReference type="PIRSF" id="PIRSF003101">
    <property type="entry name" value="FtsA"/>
    <property type="match status" value="1"/>
</dbReference>
<dbReference type="STRING" id="1797580.A2Z61_01300"/>
<dbReference type="PANTHER" id="PTHR32432:SF4">
    <property type="entry name" value="CELL DIVISION PROTEIN FTSA"/>
    <property type="match status" value="1"/>
</dbReference>
<dbReference type="Proteomes" id="UP000186029">
    <property type="component" value="Unassembled WGS sequence"/>
</dbReference>
<dbReference type="GO" id="GO:0032153">
    <property type="term" value="C:cell division site"/>
    <property type="evidence" value="ECO:0007669"/>
    <property type="project" value="UniProtKB-UniRule"/>
</dbReference>
<evidence type="ECO:0000256" key="1">
    <source>
        <dbReference type="ARBA" id="ARBA00022475"/>
    </source>
</evidence>
<evidence type="ECO:0000259" key="6">
    <source>
        <dbReference type="SMART" id="SM00842"/>
    </source>
</evidence>
<feature type="domain" description="SHS2" evidence="6">
    <location>
        <begin position="6"/>
        <end position="197"/>
    </location>
</feature>
<evidence type="ECO:0000313" key="7">
    <source>
        <dbReference type="EMBL" id="OGD67089.1"/>
    </source>
</evidence>
<evidence type="ECO:0000313" key="8">
    <source>
        <dbReference type="Proteomes" id="UP000186029"/>
    </source>
</evidence>
<dbReference type="SMART" id="SM00842">
    <property type="entry name" value="FtsA"/>
    <property type="match status" value="1"/>
</dbReference>
<dbReference type="PANTHER" id="PTHR32432">
    <property type="entry name" value="CELL DIVISION PROTEIN FTSA-RELATED"/>
    <property type="match status" value="1"/>
</dbReference>
<dbReference type="Pfam" id="PF14450">
    <property type="entry name" value="FtsA"/>
    <property type="match status" value="1"/>
</dbReference>
<reference evidence="7 8" key="1">
    <citation type="journal article" date="2016" name="Nat. Commun.">
        <title>Thousands of microbial genomes shed light on interconnected biogeochemical processes in an aquifer system.</title>
        <authorList>
            <person name="Anantharaman K."/>
            <person name="Brown C.T."/>
            <person name="Hug L.A."/>
            <person name="Sharon I."/>
            <person name="Castelle C.J."/>
            <person name="Probst A.J."/>
            <person name="Thomas B.C."/>
            <person name="Singh A."/>
            <person name="Wilkins M.J."/>
            <person name="Karaoz U."/>
            <person name="Brodie E.L."/>
            <person name="Williams K.H."/>
            <person name="Hubbard S.S."/>
            <person name="Banfield J.F."/>
        </authorList>
    </citation>
    <scope>NUCLEOTIDE SEQUENCE [LARGE SCALE GENOMIC DNA]</scope>
</reference>